<dbReference type="GO" id="GO:0008408">
    <property type="term" value="F:3'-5' exonuclease activity"/>
    <property type="evidence" value="ECO:0007669"/>
    <property type="project" value="InterPro"/>
</dbReference>
<evidence type="ECO:0000313" key="4">
    <source>
        <dbReference type="EMBL" id="EFN78697.1"/>
    </source>
</evidence>
<feature type="compositionally biased region" description="Basic and acidic residues" evidence="1">
    <location>
        <begin position="654"/>
        <end position="666"/>
    </location>
</feature>
<sequence>MDQARANEIQDFYEDTLEEEATSNRWNVDMDLLYFSSIDNATKKWIETLQHMWSLWKKCDIVSKTLTDYFETAPNPYLNTLKILANILKLRHIKSTELALDVIEEFSNWLEDRKEVYQDFLVPDLKIAAFKLTNNQKNLVKKVAVVYDFMEHKDMFLQLIQGMILEQKYKEAAQYAVLLQLQNSFKDPEILLIPLILQNKLAVMDEFLVGCPDIQEALISYLDNLIAPGKNMQFMLEHFIQKNNIPDVKISTSHIRPMTKLITRLIKQHNLAPDLCPHLNAKRSEGAIQFLIHKRYIEGSLSIDSWREMVREAVGNDPTLQANLLSMLVNVNDEKEGLYWAREFKIPKNQWPWHIVHAEEQEDQDGENISEGASASSEKSWLSEDHVNYYVLTLPRDRIKVIDNRRLFEEFLDNGLKGINMVGIDSEWKPSFVTKQSELALIQLATNENVYILDVITLNELHDLWSELGLTLFGNQDIIKIGFGIAHDMTVIRKNLPALSSIKTHGQGYLDLMHLWDKLVDDCNFVFPYQGDPKFTGKSLTLDAYCLLEIYNLLAECSLDMSIPFQDICNEIRHIPQKSQKTNTNKSTYKKPAHLNLATDNRGNENYPMNTGAVPKYDGMTNHGSIPKHGFSQNNQHRHDNRKKYDKQKKYNYNKHDSYNKYDNYNKPDSYNGNNNHSKYENHNRYNNYNKNDNCNKRENQNKQTHSQNRYDNQSRYDDQSRYDNQNKRDNHNRYDNQDRRDIQNRQDTRNRQDLQSKKNTRSRQDIQGKQDFQNKRDIPIRQIGVLQCSKPQSAKMYRDPIAAHTWRVVCDTMLGGLSSRLRMCGVDCVHVLFDEGGNESANLAMVEHRFLLTRHRNYQKFEVYVPLEKCYRVLENTPEKQLCEVLRHFDVVVTQNDIFSRCQKCNNDEFVKIPKYIMDKLIQSFVKNAKKNHYRMVPLEQMHQFNDTSKTIHQNIFSIEDDTSSDDFELDANIVDYFPNSEHRKWRLSTNFDSIDIAMCTTKNQIRIQIDKVPIKILRSKQVFYVCEHCGKIYWDGSHLERALNGVLKDIIVEWVC</sequence>
<feature type="domain" description="Mut7-C RNAse" evidence="3">
    <location>
        <begin position="1012"/>
        <end position="1044"/>
    </location>
</feature>
<feature type="domain" description="Mut7-C RNAse" evidence="3">
    <location>
        <begin position="808"/>
        <end position="932"/>
    </location>
</feature>
<dbReference type="GO" id="GO:0003676">
    <property type="term" value="F:nucleic acid binding"/>
    <property type="evidence" value="ECO:0007669"/>
    <property type="project" value="InterPro"/>
</dbReference>
<dbReference type="InterPro" id="IPR036397">
    <property type="entry name" value="RNaseH_sf"/>
</dbReference>
<dbReference type="PANTHER" id="PTHR47765:SF2">
    <property type="entry name" value="EXONUCLEASE MUT-7 HOMOLOG"/>
    <property type="match status" value="1"/>
</dbReference>
<reference evidence="4 5" key="1">
    <citation type="journal article" date="2010" name="Science">
        <title>Genomic comparison of the ants Camponotus floridanus and Harpegnathos saltator.</title>
        <authorList>
            <person name="Bonasio R."/>
            <person name="Zhang G."/>
            <person name="Ye C."/>
            <person name="Mutti N.S."/>
            <person name="Fang X."/>
            <person name="Qin N."/>
            <person name="Donahue G."/>
            <person name="Yang P."/>
            <person name="Li Q."/>
            <person name="Li C."/>
            <person name="Zhang P."/>
            <person name="Huang Z."/>
            <person name="Berger S.L."/>
            <person name="Reinberg D."/>
            <person name="Wang J."/>
            <person name="Liebig J."/>
        </authorList>
    </citation>
    <scope>NUCLEOTIDE SEQUENCE [LARGE SCALE GENOMIC DNA]</scope>
    <source>
        <strain evidence="4 5">R22 G/1</strain>
    </source>
</reference>
<keyword evidence="4" id="KW-0540">Nuclease</keyword>
<evidence type="ECO:0000259" key="2">
    <source>
        <dbReference type="Pfam" id="PF01612"/>
    </source>
</evidence>
<dbReference type="InterPro" id="IPR012337">
    <property type="entry name" value="RNaseH-like_sf"/>
</dbReference>
<dbReference type="Gene3D" id="3.30.420.10">
    <property type="entry name" value="Ribonuclease H-like superfamily/Ribonuclease H"/>
    <property type="match status" value="1"/>
</dbReference>
<keyword evidence="4" id="KW-0378">Hydrolase</keyword>
<dbReference type="SUPFAM" id="SSF53098">
    <property type="entry name" value="Ribonuclease H-like"/>
    <property type="match status" value="1"/>
</dbReference>
<dbReference type="OMA" id="EQCSNWQ"/>
<dbReference type="InterPro" id="IPR002782">
    <property type="entry name" value="Mut7-C_RNAse_dom"/>
</dbReference>
<dbReference type="InParanoid" id="E2C001"/>
<dbReference type="AlphaFoldDB" id="E2C001"/>
<feature type="compositionally biased region" description="Basic and acidic residues" evidence="1">
    <location>
        <begin position="713"/>
        <end position="777"/>
    </location>
</feature>
<dbReference type="Pfam" id="PF01927">
    <property type="entry name" value="Mut7-C"/>
    <property type="match status" value="2"/>
</dbReference>
<accession>E2C001</accession>
<evidence type="ECO:0000313" key="5">
    <source>
        <dbReference type="Proteomes" id="UP000008237"/>
    </source>
</evidence>
<keyword evidence="5" id="KW-1185">Reference proteome</keyword>
<dbReference type="STRING" id="610380.E2C001"/>
<gene>
    <name evidence="4" type="ORF">EAI_11317</name>
</gene>
<feature type="compositionally biased region" description="Polar residues" evidence="1">
    <location>
        <begin position="667"/>
        <end position="677"/>
    </location>
</feature>
<dbReference type="OrthoDB" id="18193at2759"/>
<dbReference type="EMBL" id="GL451712">
    <property type="protein sequence ID" value="EFN78697.1"/>
    <property type="molecule type" value="Genomic_DNA"/>
</dbReference>
<protein>
    <submittedName>
        <fullName evidence="4">Probable exonuclease mut-7-like protein</fullName>
    </submittedName>
</protein>
<organism evidence="5">
    <name type="scientific">Harpegnathos saltator</name>
    <name type="common">Jerdon's jumping ant</name>
    <dbReference type="NCBI Taxonomy" id="610380"/>
    <lineage>
        <taxon>Eukaryota</taxon>
        <taxon>Metazoa</taxon>
        <taxon>Ecdysozoa</taxon>
        <taxon>Arthropoda</taxon>
        <taxon>Hexapoda</taxon>
        <taxon>Insecta</taxon>
        <taxon>Pterygota</taxon>
        <taxon>Neoptera</taxon>
        <taxon>Endopterygota</taxon>
        <taxon>Hymenoptera</taxon>
        <taxon>Apocrita</taxon>
        <taxon>Aculeata</taxon>
        <taxon>Formicoidea</taxon>
        <taxon>Formicidae</taxon>
        <taxon>Ponerinae</taxon>
        <taxon>Ponerini</taxon>
        <taxon>Harpegnathos</taxon>
    </lineage>
</organism>
<dbReference type="Pfam" id="PF01612">
    <property type="entry name" value="DNA_pol_A_exo1"/>
    <property type="match status" value="1"/>
</dbReference>
<feature type="compositionally biased region" description="Basic residues" evidence="1">
    <location>
        <begin position="639"/>
        <end position="653"/>
    </location>
</feature>
<dbReference type="InterPro" id="IPR002562">
    <property type="entry name" value="3'-5'_exonuclease_dom"/>
</dbReference>
<feature type="region of interest" description="Disordered" evidence="1">
    <location>
        <begin position="579"/>
        <end position="777"/>
    </location>
</feature>
<name>E2C001_HARSA</name>
<dbReference type="Proteomes" id="UP000008237">
    <property type="component" value="Unassembled WGS sequence"/>
</dbReference>
<evidence type="ECO:0000256" key="1">
    <source>
        <dbReference type="SAM" id="MobiDB-lite"/>
    </source>
</evidence>
<dbReference type="InterPro" id="IPR052408">
    <property type="entry name" value="Exonuclease_MUT-7-like"/>
</dbReference>
<proteinExistence type="predicted"/>
<evidence type="ECO:0000259" key="3">
    <source>
        <dbReference type="Pfam" id="PF01927"/>
    </source>
</evidence>
<dbReference type="PANTHER" id="PTHR47765">
    <property type="entry name" value="3'-5' EXONUCLEASE DOMAIN-CONTAINING PROTEIN"/>
    <property type="match status" value="1"/>
</dbReference>
<keyword evidence="4" id="KW-0269">Exonuclease</keyword>
<dbReference type="GO" id="GO:0006139">
    <property type="term" value="P:nucleobase-containing compound metabolic process"/>
    <property type="evidence" value="ECO:0007669"/>
    <property type="project" value="InterPro"/>
</dbReference>
<feature type="domain" description="3'-5' exonuclease" evidence="2">
    <location>
        <begin position="402"/>
        <end position="495"/>
    </location>
</feature>